<accession>A0ABN0ZYA6</accession>
<organism evidence="1 2">
    <name type="scientific">Alkalibacillus silvisoli</name>
    <dbReference type="NCBI Taxonomy" id="392823"/>
    <lineage>
        <taxon>Bacteria</taxon>
        <taxon>Bacillati</taxon>
        <taxon>Bacillota</taxon>
        <taxon>Bacilli</taxon>
        <taxon>Bacillales</taxon>
        <taxon>Bacillaceae</taxon>
        <taxon>Alkalibacillus</taxon>
    </lineage>
</organism>
<name>A0ABN0ZYA6_9BACI</name>
<proteinExistence type="predicted"/>
<dbReference type="EMBL" id="BAAACZ010000011">
    <property type="protein sequence ID" value="GAA0461923.1"/>
    <property type="molecule type" value="Genomic_DNA"/>
</dbReference>
<evidence type="ECO:0000313" key="1">
    <source>
        <dbReference type="EMBL" id="GAA0461923.1"/>
    </source>
</evidence>
<dbReference type="Proteomes" id="UP001500740">
    <property type="component" value="Unassembled WGS sequence"/>
</dbReference>
<protein>
    <submittedName>
        <fullName evidence="1">Uncharacterized protein</fullName>
    </submittedName>
</protein>
<evidence type="ECO:0000313" key="2">
    <source>
        <dbReference type="Proteomes" id="UP001500740"/>
    </source>
</evidence>
<keyword evidence="2" id="KW-1185">Reference proteome</keyword>
<gene>
    <name evidence="1" type="ORF">GCM10008935_16750</name>
</gene>
<sequence length="53" mass="6289">MKLNPKDWRQEVNKIIKKITLETTGKDFKDIRNESYKALESPGRCDLNIRLKI</sequence>
<dbReference type="RefSeq" id="WP_343783087.1">
    <property type="nucleotide sequence ID" value="NZ_BAAACZ010000011.1"/>
</dbReference>
<comment type="caution">
    <text evidence="1">The sequence shown here is derived from an EMBL/GenBank/DDBJ whole genome shotgun (WGS) entry which is preliminary data.</text>
</comment>
<reference evidence="1 2" key="1">
    <citation type="journal article" date="2019" name="Int. J. Syst. Evol. Microbiol.">
        <title>The Global Catalogue of Microorganisms (GCM) 10K type strain sequencing project: providing services to taxonomists for standard genome sequencing and annotation.</title>
        <authorList>
            <consortium name="The Broad Institute Genomics Platform"/>
            <consortium name="The Broad Institute Genome Sequencing Center for Infectious Disease"/>
            <person name="Wu L."/>
            <person name="Ma J."/>
        </authorList>
    </citation>
    <scope>NUCLEOTIDE SEQUENCE [LARGE SCALE GENOMIC DNA]</scope>
    <source>
        <strain evidence="1 2">JCM 14193</strain>
    </source>
</reference>